<evidence type="ECO:0000313" key="10">
    <source>
        <dbReference type="Proteomes" id="UP000001933"/>
    </source>
</evidence>
<evidence type="ECO:0000256" key="5">
    <source>
        <dbReference type="ARBA" id="ARBA00022801"/>
    </source>
</evidence>
<evidence type="ECO:0000256" key="4">
    <source>
        <dbReference type="ARBA" id="ARBA00022723"/>
    </source>
</evidence>
<dbReference type="GO" id="GO:0009014">
    <property type="term" value="F:succinyl-diaminopimelate desuccinylase activity"/>
    <property type="evidence" value="ECO:0007669"/>
    <property type="project" value="UniProtKB-EC"/>
</dbReference>
<reference evidence="9 10" key="1">
    <citation type="journal article" date="2007" name="Proc. Natl. Acad. Sci. U.S.A.">
        <title>The genome of Syntrophus aciditrophicus: life at the thermodynamic limit of microbial growth.</title>
        <authorList>
            <person name="McInerney M.J."/>
            <person name="Rohlin L."/>
            <person name="Mouttaki H."/>
            <person name="Kim U."/>
            <person name="Krupp R.S."/>
            <person name="Rios-Hernandez L."/>
            <person name="Sieber J."/>
            <person name="Struchtemeyer C.G."/>
            <person name="Bhattacharyya A."/>
            <person name="Campbell J.W."/>
            <person name="Gunsalus R.P."/>
        </authorList>
    </citation>
    <scope>NUCLEOTIDE SEQUENCE [LARGE SCALE GENOMIC DNA]</scope>
    <source>
        <strain evidence="9 10">SB</strain>
    </source>
</reference>
<evidence type="ECO:0000256" key="1">
    <source>
        <dbReference type="ARBA" id="ARBA00001941"/>
    </source>
</evidence>
<keyword evidence="7" id="KW-0170">Cobalt</keyword>
<comment type="cofactor">
    <cofactor evidence="2">
        <name>Zn(2+)</name>
        <dbReference type="ChEBI" id="CHEBI:29105"/>
    </cofactor>
</comment>
<evidence type="ECO:0000259" key="8">
    <source>
        <dbReference type="Pfam" id="PF07687"/>
    </source>
</evidence>
<evidence type="ECO:0000256" key="7">
    <source>
        <dbReference type="ARBA" id="ARBA00023285"/>
    </source>
</evidence>
<accession>Q2LTL1</accession>
<dbReference type="Pfam" id="PF07687">
    <property type="entry name" value="M20_dimer"/>
    <property type="match status" value="1"/>
</dbReference>
<dbReference type="FunCoup" id="Q2LTL1">
    <property type="interactions" value="357"/>
</dbReference>
<evidence type="ECO:0000313" key="9">
    <source>
        <dbReference type="EMBL" id="ABC77424.1"/>
    </source>
</evidence>
<feature type="domain" description="Peptidase M20 dimerisation" evidence="8">
    <location>
        <begin position="205"/>
        <end position="313"/>
    </location>
</feature>
<comment type="cofactor">
    <cofactor evidence="1">
        <name>Co(2+)</name>
        <dbReference type="ChEBI" id="CHEBI:48828"/>
    </cofactor>
</comment>
<dbReference type="KEGG" id="sat:SYN_02795"/>
<dbReference type="OrthoDB" id="5443984at2"/>
<dbReference type="EC" id="3.5.1.18" evidence="9"/>
<dbReference type="InterPro" id="IPR010182">
    <property type="entry name" value="ArgE/DapE"/>
</dbReference>
<dbReference type="EMBL" id="CP000252">
    <property type="protein sequence ID" value="ABC77424.1"/>
    <property type="molecule type" value="Genomic_DNA"/>
</dbReference>
<dbReference type="PANTHER" id="PTHR43808:SF32">
    <property type="entry name" value="ARGE_DAPE-RELATED DEACYLASE"/>
    <property type="match status" value="1"/>
</dbReference>
<keyword evidence="10" id="KW-1185">Reference proteome</keyword>
<dbReference type="GO" id="GO:0046872">
    <property type="term" value="F:metal ion binding"/>
    <property type="evidence" value="ECO:0007669"/>
    <property type="project" value="UniProtKB-KW"/>
</dbReference>
<dbReference type="AlphaFoldDB" id="Q2LTL1"/>
<dbReference type="Pfam" id="PF01546">
    <property type="entry name" value="Peptidase_M20"/>
    <property type="match status" value="1"/>
</dbReference>
<dbReference type="NCBIfam" id="NF010589">
    <property type="entry name" value="PRK13983.1"/>
    <property type="match status" value="1"/>
</dbReference>
<organism evidence="9 10">
    <name type="scientific">Syntrophus aciditrophicus (strain SB)</name>
    <dbReference type="NCBI Taxonomy" id="56780"/>
    <lineage>
        <taxon>Bacteria</taxon>
        <taxon>Pseudomonadati</taxon>
        <taxon>Thermodesulfobacteriota</taxon>
        <taxon>Syntrophia</taxon>
        <taxon>Syntrophales</taxon>
        <taxon>Syntrophaceae</taxon>
        <taxon>Syntrophus</taxon>
    </lineage>
</organism>
<keyword evidence="5 9" id="KW-0378">Hydrolase</keyword>
<dbReference type="InterPro" id="IPR036264">
    <property type="entry name" value="Bact_exopeptidase_dim_dom"/>
</dbReference>
<sequence>MIDRDLFHKLSTRIDTYEKAMIEMQAAFTALPALSPDSGGQGEYEKAQYLLCQLREWGFPDITEINAPDARVPSGCRPNILAGLPGRNPEMTVWILTHLDIVPPGELSFWDSDPYRVSVKGRRVYGRGTEDNQQDMVSSLFAAKAFLDEGILPEASIGLAFVSDEETGSQFGLDFVLKNVRNPFRMTDLIIVPDAGNDEGTMIEIAEKSILWLKFKTTGKQCHGSKPHLGRNAFLAASHLIVELSKLYQLYSKSDLLYEPPVSTFEPTRKDANVPNINTIPGEDVFFMDCRVLPDYSLLDILLEIRRMADKIQDQFDVIIEITAVQENQAALPTSENAPVIRALQNAIKEVYSAEAFPGGIGGGTVAAHFRKQGYPVAVWSRLGQMAHQPNEFCSIDTMLGNAKIYAHLFLQKQNSN</sequence>
<dbReference type="PANTHER" id="PTHR43808">
    <property type="entry name" value="ACETYLORNITHINE DEACETYLASE"/>
    <property type="match status" value="1"/>
</dbReference>
<dbReference type="SUPFAM" id="SSF55031">
    <property type="entry name" value="Bacterial exopeptidase dimerisation domain"/>
    <property type="match status" value="1"/>
</dbReference>
<proteinExistence type="inferred from homology"/>
<dbReference type="RefSeq" id="WP_011417446.1">
    <property type="nucleotide sequence ID" value="NC_007759.1"/>
</dbReference>
<name>Q2LTL1_SYNAS</name>
<dbReference type="InParanoid" id="Q2LTL1"/>
<dbReference type="eggNOG" id="COG0624">
    <property type="taxonomic scope" value="Bacteria"/>
</dbReference>
<evidence type="ECO:0000256" key="3">
    <source>
        <dbReference type="ARBA" id="ARBA00006247"/>
    </source>
</evidence>
<keyword evidence="4" id="KW-0479">Metal-binding</keyword>
<dbReference type="SUPFAM" id="SSF53187">
    <property type="entry name" value="Zn-dependent exopeptidases"/>
    <property type="match status" value="1"/>
</dbReference>
<dbReference type="HOGENOM" id="CLU_021802_2_2_7"/>
<dbReference type="InterPro" id="IPR011650">
    <property type="entry name" value="Peptidase_M20_dimer"/>
</dbReference>
<gene>
    <name evidence="9" type="ORF">SYN_02795</name>
</gene>
<evidence type="ECO:0000256" key="6">
    <source>
        <dbReference type="ARBA" id="ARBA00022833"/>
    </source>
</evidence>
<dbReference type="Gene3D" id="3.40.630.10">
    <property type="entry name" value="Zn peptidases"/>
    <property type="match status" value="2"/>
</dbReference>
<keyword evidence="6" id="KW-0862">Zinc</keyword>
<protein>
    <submittedName>
        <fullName evidence="9">Succinyl-diaminopimelate desuccinylase</fullName>
        <ecNumber evidence="9">3.5.1.18</ecNumber>
    </submittedName>
</protein>
<evidence type="ECO:0000256" key="2">
    <source>
        <dbReference type="ARBA" id="ARBA00001947"/>
    </source>
</evidence>
<comment type="similarity">
    <text evidence="3">Belongs to the peptidase M20A family.</text>
</comment>
<dbReference type="Gene3D" id="3.30.70.360">
    <property type="match status" value="1"/>
</dbReference>
<dbReference type="InterPro" id="IPR050072">
    <property type="entry name" value="Peptidase_M20A"/>
</dbReference>
<dbReference type="InterPro" id="IPR002933">
    <property type="entry name" value="Peptidase_M20"/>
</dbReference>
<dbReference type="STRING" id="56780.SYN_02795"/>
<dbReference type="NCBIfam" id="TIGR01910">
    <property type="entry name" value="DapE-ArgE"/>
    <property type="match status" value="1"/>
</dbReference>
<dbReference type="Proteomes" id="UP000001933">
    <property type="component" value="Chromosome"/>
</dbReference>